<organism evidence="1">
    <name type="scientific">Thermus caliditerrae</name>
    <dbReference type="NCBI Taxonomy" id="1330700"/>
    <lineage>
        <taxon>Bacteria</taxon>
        <taxon>Thermotogati</taxon>
        <taxon>Deinococcota</taxon>
        <taxon>Deinococci</taxon>
        <taxon>Thermales</taxon>
        <taxon>Thermaceae</taxon>
        <taxon>Thermus</taxon>
    </lineage>
</organism>
<accession>A0A7C5VH20</accession>
<dbReference type="AlphaFoldDB" id="A0A7C5VH20"/>
<comment type="caution">
    <text evidence="1">The sequence shown here is derived from an EMBL/GenBank/DDBJ whole genome shotgun (WGS) entry which is preliminary data.</text>
</comment>
<sequence>MRTRESPAHRRLSGLLALRLSLLLEKLRRPTLFPKPPPALVREQAEVRVPLRLDLPYYPAKQGTAHVLIPWDPYMQEVEEALRSL</sequence>
<reference evidence="1" key="1">
    <citation type="journal article" date="2020" name="mSystems">
        <title>Genome- and Community-Level Interaction Insights into Carbon Utilization and Element Cycling Functions of Hydrothermarchaeota in Hydrothermal Sediment.</title>
        <authorList>
            <person name="Zhou Z."/>
            <person name="Liu Y."/>
            <person name="Xu W."/>
            <person name="Pan J."/>
            <person name="Luo Z.H."/>
            <person name="Li M."/>
        </authorList>
    </citation>
    <scope>NUCLEOTIDE SEQUENCE [LARGE SCALE GENOMIC DNA]</scope>
    <source>
        <strain evidence="1">SpSt-1071</strain>
    </source>
</reference>
<proteinExistence type="predicted"/>
<name>A0A7C5VH20_9DEIN</name>
<evidence type="ECO:0000313" key="1">
    <source>
        <dbReference type="EMBL" id="HHM67351.1"/>
    </source>
</evidence>
<dbReference type="EMBL" id="DRXE01000044">
    <property type="protein sequence ID" value="HHM67351.1"/>
    <property type="molecule type" value="Genomic_DNA"/>
</dbReference>
<protein>
    <submittedName>
        <fullName evidence="1">Uncharacterized protein</fullName>
    </submittedName>
</protein>
<gene>
    <name evidence="1" type="ORF">ENM28_01265</name>
</gene>
<dbReference type="RefSeq" id="WP_234554431.1">
    <property type="nucleotide sequence ID" value="NZ_JAKEDT010000012.1"/>
</dbReference>